<gene>
    <name evidence="1" type="ORF">CNEO_44286</name>
</gene>
<protein>
    <submittedName>
        <fullName evidence="1">Uncharacterized protein</fullName>
    </submittedName>
</protein>
<sequence>MIELFSNYIIEFENSSIVLFTPCNYFIKSNAMSTLKYY</sequence>
<name>A0AA86JZ05_9CLOT</name>
<dbReference type="AlphaFoldDB" id="A0AA86JZ05"/>
<reference evidence="1" key="1">
    <citation type="submission" date="2021-10" db="EMBL/GenBank/DDBJ databases">
        <authorList>
            <person name="Mesa V."/>
        </authorList>
    </citation>
    <scope>NUCLEOTIDE SEQUENCE</scope>
    <source>
        <strain evidence="1">CC3_PB</strain>
    </source>
</reference>
<organism evidence="1 2">
    <name type="scientific">Clostridium neonatale</name>
    <dbReference type="NCBI Taxonomy" id="137838"/>
    <lineage>
        <taxon>Bacteria</taxon>
        <taxon>Bacillati</taxon>
        <taxon>Bacillota</taxon>
        <taxon>Clostridia</taxon>
        <taxon>Eubacteriales</taxon>
        <taxon>Clostridiaceae</taxon>
        <taxon>Clostridium</taxon>
    </lineage>
</organism>
<evidence type="ECO:0000313" key="1">
    <source>
        <dbReference type="EMBL" id="CAG9709594.1"/>
    </source>
</evidence>
<comment type="caution">
    <text evidence="1">The sequence shown here is derived from an EMBL/GenBank/DDBJ whole genome shotgun (WGS) entry which is preliminary data.</text>
</comment>
<proteinExistence type="predicted"/>
<dbReference type="Proteomes" id="UP000789738">
    <property type="component" value="Unassembled WGS sequence"/>
</dbReference>
<accession>A0AA86JZ05</accession>
<dbReference type="EMBL" id="CAKJVE010000004">
    <property type="protein sequence ID" value="CAG9709594.1"/>
    <property type="molecule type" value="Genomic_DNA"/>
</dbReference>
<evidence type="ECO:0000313" key="2">
    <source>
        <dbReference type="Proteomes" id="UP000789738"/>
    </source>
</evidence>